<comment type="caution">
    <text evidence="2">The sequence shown here is derived from an EMBL/GenBank/DDBJ whole genome shotgun (WGS) entry which is preliminary data.</text>
</comment>
<feature type="compositionally biased region" description="Basic and acidic residues" evidence="1">
    <location>
        <begin position="168"/>
        <end position="178"/>
    </location>
</feature>
<gene>
    <name evidence="2" type="ORF">EYF80_036083</name>
</gene>
<name>A0A4Z2GJJ0_9TELE</name>
<feature type="compositionally biased region" description="Low complexity" evidence="1">
    <location>
        <begin position="120"/>
        <end position="144"/>
    </location>
</feature>
<accession>A0A4Z2GJJ0</accession>
<feature type="region of interest" description="Disordered" evidence="1">
    <location>
        <begin position="94"/>
        <end position="178"/>
    </location>
</feature>
<reference evidence="2 3" key="1">
    <citation type="submission" date="2019-03" db="EMBL/GenBank/DDBJ databases">
        <title>First draft genome of Liparis tanakae, snailfish: a comprehensive survey of snailfish specific genes.</title>
        <authorList>
            <person name="Kim W."/>
            <person name="Song I."/>
            <person name="Jeong J.-H."/>
            <person name="Kim D."/>
            <person name="Kim S."/>
            <person name="Ryu S."/>
            <person name="Song J.Y."/>
            <person name="Lee S.K."/>
        </authorList>
    </citation>
    <scope>NUCLEOTIDE SEQUENCE [LARGE SCALE GENOMIC DNA]</scope>
    <source>
        <tissue evidence="2">Muscle</tissue>
    </source>
</reference>
<keyword evidence="3" id="KW-1185">Reference proteome</keyword>
<proteinExistence type="predicted"/>
<sequence length="178" mass="19524">MSRADLMTMESRRLRWSRSPPRWVLEAYSLLMDTARIRLASAFTSIAPEECSRPHVEMSVTRKSNSVERRSPVSQRLESIKRTLSFILREMSDTMSSTSDLRLEDFKPGLTSTAPKRRSSSSPGGTGSLSPARPWGPAGGAAASGPGGTSMLPAAFPMMGNHKYPSALKKESHRQSIL</sequence>
<dbReference type="EMBL" id="SRLO01000508">
    <property type="protein sequence ID" value="TNN53677.1"/>
    <property type="molecule type" value="Genomic_DNA"/>
</dbReference>
<evidence type="ECO:0000313" key="2">
    <source>
        <dbReference type="EMBL" id="TNN53677.1"/>
    </source>
</evidence>
<evidence type="ECO:0000256" key="1">
    <source>
        <dbReference type="SAM" id="MobiDB-lite"/>
    </source>
</evidence>
<dbReference type="AlphaFoldDB" id="A0A4Z2GJJ0"/>
<organism evidence="2 3">
    <name type="scientific">Liparis tanakae</name>
    <name type="common">Tanaka's snailfish</name>
    <dbReference type="NCBI Taxonomy" id="230148"/>
    <lineage>
        <taxon>Eukaryota</taxon>
        <taxon>Metazoa</taxon>
        <taxon>Chordata</taxon>
        <taxon>Craniata</taxon>
        <taxon>Vertebrata</taxon>
        <taxon>Euteleostomi</taxon>
        <taxon>Actinopterygii</taxon>
        <taxon>Neopterygii</taxon>
        <taxon>Teleostei</taxon>
        <taxon>Neoteleostei</taxon>
        <taxon>Acanthomorphata</taxon>
        <taxon>Eupercaria</taxon>
        <taxon>Perciformes</taxon>
        <taxon>Cottioidei</taxon>
        <taxon>Cottales</taxon>
        <taxon>Liparidae</taxon>
        <taxon>Liparis</taxon>
    </lineage>
</organism>
<protein>
    <submittedName>
        <fullName evidence="2">Uncharacterized protein</fullName>
    </submittedName>
</protein>
<dbReference type="Proteomes" id="UP000314294">
    <property type="component" value="Unassembled WGS sequence"/>
</dbReference>
<evidence type="ECO:0000313" key="3">
    <source>
        <dbReference type="Proteomes" id="UP000314294"/>
    </source>
</evidence>